<reference evidence="2" key="1">
    <citation type="journal article" date="2019" name="Int. J. Syst. Evol. Microbiol.">
        <title>The Global Catalogue of Microorganisms (GCM) 10K type strain sequencing project: providing services to taxonomists for standard genome sequencing and annotation.</title>
        <authorList>
            <consortium name="The Broad Institute Genomics Platform"/>
            <consortium name="The Broad Institute Genome Sequencing Center for Infectious Disease"/>
            <person name="Wu L."/>
            <person name="Ma J."/>
        </authorList>
    </citation>
    <scope>NUCLEOTIDE SEQUENCE [LARGE SCALE GENOMIC DNA]</scope>
    <source>
        <strain evidence="2">CGMCC 4.7152</strain>
    </source>
</reference>
<keyword evidence="2" id="KW-1185">Reference proteome</keyword>
<dbReference type="Pfam" id="PF12893">
    <property type="entry name" value="Lumazine_bd_2"/>
    <property type="match status" value="1"/>
</dbReference>
<proteinExistence type="predicted"/>
<dbReference type="InterPro" id="IPR032710">
    <property type="entry name" value="NTF2-like_dom_sf"/>
</dbReference>
<sequence length="123" mass="13549">MDDTAAVVATVTDYFEGWFDGDAGRMERALHPALAKTGVRTDPAGQLATESMGAADMIGWTREGEGVARKPAGFTFDVTVNEIYHEIATVTVHSPVYREYLHLIRTADGWRILNAVYMNVLET</sequence>
<dbReference type="Proteomes" id="UP001595912">
    <property type="component" value="Unassembled WGS sequence"/>
</dbReference>
<dbReference type="InterPro" id="IPR039437">
    <property type="entry name" value="FrzH/put_lumazine-bd"/>
</dbReference>
<evidence type="ECO:0000313" key="1">
    <source>
        <dbReference type="EMBL" id="MFC4997772.1"/>
    </source>
</evidence>
<name>A0ABV9VP66_9ACTN</name>
<dbReference type="EMBL" id="JBHSIU010000010">
    <property type="protein sequence ID" value="MFC4997772.1"/>
    <property type="molecule type" value="Genomic_DNA"/>
</dbReference>
<dbReference type="Gene3D" id="3.10.450.50">
    <property type="match status" value="1"/>
</dbReference>
<dbReference type="RefSeq" id="WP_380114010.1">
    <property type="nucleotide sequence ID" value="NZ_JBHSIU010000010.1"/>
</dbReference>
<protein>
    <submittedName>
        <fullName evidence="1">Nuclear transport factor 2 family protein</fullName>
    </submittedName>
</protein>
<dbReference type="SUPFAM" id="SSF54427">
    <property type="entry name" value="NTF2-like"/>
    <property type="match status" value="1"/>
</dbReference>
<accession>A0ABV9VP66</accession>
<organism evidence="1 2">
    <name type="scientific">Dactylosporangium cerinum</name>
    <dbReference type="NCBI Taxonomy" id="1434730"/>
    <lineage>
        <taxon>Bacteria</taxon>
        <taxon>Bacillati</taxon>
        <taxon>Actinomycetota</taxon>
        <taxon>Actinomycetes</taxon>
        <taxon>Micromonosporales</taxon>
        <taxon>Micromonosporaceae</taxon>
        <taxon>Dactylosporangium</taxon>
    </lineage>
</organism>
<comment type="caution">
    <text evidence="1">The sequence shown here is derived from an EMBL/GenBank/DDBJ whole genome shotgun (WGS) entry which is preliminary data.</text>
</comment>
<evidence type="ECO:0000313" key="2">
    <source>
        <dbReference type="Proteomes" id="UP001595912"/>
    </source>
</evidence>
<gene>
    <name evidence="1" type="ORF">ACFPIJ_08025</name>
</gene>